<feature type="transmembrane region" description="Helical" evidence="1">
    <location>
        <begin position="64"/>
        <end position="81"/>
    </location>
</feature>
<organism evidence="2 3">
    <name type="scientific">Gemmata obscuriglobus</name>
    <dbReference type="NCBI Taxonomy" id="114"/>
    <lineage>
        <taxon>Bacteria</taxon>
        <taxon>Pseudomonadati</taxon>
        <taxon>Planctomycetota</taxon>
        <taxon>Planctomycetia</taxon>
        <taxon>Gemmatales</taxon>
        <taxon>Gemmataceae</taxon>
        <taxon>Gemmata</taxon>
    </lineage>
</organism>
<dbReference type="AlphaFoldDB" id="A0A2Z3H1G0"/>
<dbReference type="EMBL" id="CP025958">
    <property type="protein sequence ID" value="AWM37567.1"/>
    <property type="molecule type" value="Genomic_DNA"/>
</dbReference>
<evidence type="ECO:0000313" key="2">
    <source>
        <dbReference type="EMBL" id="AWM37567.1"/>
    </source>
</evidence>
<dbReference type="Proteomes" id="UP000245802">
    <property type="component" value="Chromosome"/>
</dbReference>
<keyword evidence="1" id="KW-0812">Transmembrane</keyword>
<keyword evidence="1" id="KW-0472">Membrane</keyword>
<keyword evidence="1" id="KW-1133">Transmembrane helix</keyword>
<evidence type="ECO:0000313" key="3">
    <source>
        <dbReference type="Proteomes" id="UP000245802"/>
    </source>
</evidence>
<keyword evidence="3" id="KW-1185">Reference proteome</keyword>
<dbReference type="KEGG" id="gog:C1280_11470"/>
<name>A0A2Z3H1G0_9BACT</name>
<accession>A0A2Z3H1G0</accession>
<protein>
    <submittedName>
        <fullName evidence="2">Uncharacterized protein</fullName>
    </submittedName>
</protein>
<evidence type="ECO:0000256" key="1">
    <source>
        <dbReference type="SAM" id="Phobius"/>
    </source>
</evidence>
<proteinExistence type="predicted"/>
<gene>
    <name evidence="2" type="ORF">C1280_11470</name>
</gene>
<reference evidence="2 3" key="1">
    <citation type="submission" date="2018-01" db="EMBL/GenBank/DDBJ databases">
        <title>G. obscuriglobus.</title>
        <authorList>
            <person name="Franke J."/>
            <person name="Blomberg W."/>
            <person name="Selmecki A."/>
        </authorList>
    </citation>
    <scope>NUCLEOTIDE SEQUENCE [LARGE SCALE GENOMIC DNA]</scope>
    <source>
        <strain evidence="2 3">DSM 5831</strain>
    </source>
</reference>
<sequence length="196" mass="20999">MRSWRHRRRYFASWSAIRPSKGTPNPALHLTPPSDSGRIAHRVMAVQVSFMFGNPEGARMRSRVAVLAVATTLSVVAVVAVRQRSAAPPEAIAATERVAAAVVASDRTALAVEPLLRGDAGTVDWLLRHQPALVGGYRVSVVRNGASGYHLLSEELVYHLGVIDTPTGTMLLGFRSTADGALVFVTASFSDFPAAR</sequence>